<dbReference type="PANTHER" id="PTHR34295:SF1">
    <property type="entry name" value="BIOTIN TRANSPORTER BIOY"/>
    <property type="match status" value="1"/>
</dbReference>
<protein>
    <recommendedName>
        <fullName evidence="2">Biotin transporter</fullName>
    </recommendedName>
</protein>
<feature type="transmembrane region" description="Helical" evidence="3">
    <location>
        <begin position="118"/>
        <end position="144"/>
    </location>
</feature>
<gene>
    <name evidence="4" type="ORF">P6N53_17255</name>
</gene>
<keyword evidence="3" id="KW-0812">Transmembrane</keyword>
<feature type="transmembrane region" description="Helical" evidence="3">
    <location>
        <begin position="156"/>
        <end position="179"/>
    </location>
</feature>
<sequence>MKFSSREIALAGLMAGIMVVVTVITRIPFVYAAVPFSMQPLIAILAGLLLGARAGALSVIVYIILGLIGLPVFATEPFGGPAYILKPTFGFLLGQAAAAYVAGAIMGKCQEIRKHHYILASLVGMGVLYLVGLPYLFGILNFYLGSATTVGKVLQIGFLPFFLWDIVKAVVVALLAMAIHRRLPDYSPAGKGPSL</sequence>
<reference evidence="4" key="1">
    <citation type="journal article" date="2023" name="J. Hazard. Mater.">
        <title>Anaerobic biodegradation of pyrene and benzo[a]pyrene by a new sulfate-reducing Desulforamulus aquiferis strain DSA.</title>
        <authorList>
            <person name="Zhang Z."/>
            <person name="Sun J."/>
            <person name="Gong X."/>
            <person name="Wang C."/>
            <person name="Wang H."/>
        </authorList>
    </citation>
    <scope>NUCLEOTIDE SEQUENCE</scope>
    <source>
        <strain evidence="4">DSA</strain>
    </source>
</reference>
<dbReference type="GO" id="GO:0015225">
    <property type="term" value="F:biotin transmembrane transporter activity"/>
    <property type="evidence" value="ECO:0007669"/>
    <property type="project" value="UniProtKB-UniRule"/>
</dbReference>
<keyword evidence="2" id="KW-1003">Cell membrane</keyword>
<dbReference type="InterPro" id="IPR003784">
    <property type="entry name" value="BioY"/>
</dbReference>
<evidence type="ECO:0000313" key="4">
    <source>
        <dbReference type="EMBL" id="MDO7788959.1"/>
    </source>
</evidence>
<dbReference type="Pfam" id="PF02632">
    <property type="entry name" value="BioY"/>
    <property type="match status" value="1"/>
</dbReference>
<dbReference type="EMBL" id="JARPTC010000029">
    <property type="protein sequence ID" value="MDO7788959.1"/>
    <property type="molecule type" value="Genomic_DNA"/>
</dbReference>
<dbReference type="AlphaFoldDB" id="A0AAW7ZGR4"/>
<dbReference type="Gene3D" id="1.10.1760.20">
    <property type="match status" value="1"/>
</dbReference>
<feature type="transmembrane region" description="Helical" evidence="3">
    <location>
        <begin position="12"/>
        <end position="34"/>
    </location>
</feature>
<keyword evidence="2 3" id="KW-0472">Membrane</keyword>
<evidence type="ECO:0000256" key="1">
    <source>
        <dbReference type="ARBA" id="ARBA00010692"/>
    </source>
</evidence>
<dbReference type="RefSeq" id="WP_304545365.1">
    <property type="nucleotide sequence ID" value="NZ_JARPTC010000029.1"/>
</dbReference>
<dbReference type="PANTHER" id="PTHR34295">
    <property type="entry name" value="BIOTIN TRANSPORTER BIOY"/>
    <property type="match status" value="1"/>
</dbReference>
<evidence type="ECO:0000313" key="5">
    <source>
        <dbReference type="Proteomes" id="UP001172911"/>
    </source>
</evidence>
<organism evidence="4 5">
    <name type="scientific">Desulforamulus aquiferis</name>
    <dbReference type="NCBI Taxonomy" id="1397668"/>
    <lineage>
        <taxon>Bacteria</taxon>
        <taxon>Bacillati</taxon>
        <taxon>Bacillota</taxon>
        <taxon>Clostridia</taxon>
        <taxon>Eubacteriales</taxon>
        <taxon>Peptococcaceae</taxon>
        <taxon>Desulforamulus</taxon>
    </lineage>
</organism>
<dbReference type="Proteomes" id="UP001172911">
    <property type="component" value="Unassembled WGS sequence"/>
</dbReference>
<evidence type="ECO:0000256" key="3">
    <source>
        <dbReference type="SAM" id="Phobius"/>
    </source>
</evidence>
<feature type="transmembrane region" description="Helical" evidence="3">
    <location>
        <begin position="41"/>
        <end position="68"/>
    </location>
</feature>
<comment type="similarity">
    <text evidence="1 2">Belongs to the BioY family.</text>
</comment>
<accession>A0AAW7ZGR4</accession>
<feature type="transmembrane region" description="Helical" evidence="3">
    <location>
        <begin position="88"/>
        <end position="106"/>
    </location>
</feature>
<dbReference type="GO" id="GO:0005886">
    <property type="term" value="C:plasma membrane"/>
    <property type="evidence" value="ECO:0007669"/>
    <property type="project" value="UniProtKB-SubCell"/>
</dbReference>
<evidence type="ECO:0000256" key="2">
    <source>
        <dbReference type="PIRNR" id="PIRNR016661"/>
    </source>
</evidence>
<dbReference type="PIRSF" id="PIRSF016661">
    <property type="entry name" value="BioY"/>
    <property type="match status" value="1"/>
</dbReference>
<comment type="subcellular location">
    <subcellularLocation>
        <location evidence="2">Cell membrane</location>
        <topology evidence="2">Multi-pass membrane protein</topology>
    </subcellularLocation>
</comment>
<keyword evidence="5" id="KW-1185">Reference proteome</keyword>
<reference evidence="4" key="2">
    <citation type="submission" date="2023-03" db="EMBL/GenBank/DDBJ databases">
        <authorList>
            <person name="Zhang Z."/>
        </authorList>
    </citation>
    <scope>NUCLEOTIDE SEQUENCE</scope>
    <source>
        <strain evidence="4">DSA</strain>
    </source>
</reference>
<keyword evidence="3" id="KW-1133">Transmembrane helix</keyword>
<comment type="caution">
    <text evidence="4">The sequence shown here is derived from an EMBL/GenBank/DDBJ whole genome shotgun (WGS) entry which is preliminary data.</text>
</comment>
<name>A0AAW7ZGR4_9FIRM</name>
<proteinExistence type="inferred from homology"/>
<keyword evidence="2" id="KW-0813">Transport</keyword>